<name>A0A1J1EA46_9FLAO</name>
<comment type="similarity">
    <text evidence="1">Belongs to the NusB family.</text>
</comment>
<dbReference type="GO" id="GO:0006353">
    <property type="term" value="P:DNA-templated transcription termination"/>
    <property type="evidence" value="ECO:0007669"/>
    <property type="project" value="InterPro"/>
</dbReference>
<evidence type="ECO:0000256" key="5">
    <source>
        <dbReference type="ARBA" id="ARBA00023163"/>
    </source>
</evidence>
<dbReference type="EMBL" id="AP014564">
    <property type="protein sequence ID" value="BAV94392.1"/>
    <property type="molecule type" value="Genomic_DNA"/>
</dbReference>
<dbReference type="InterPro" id="IPR006027">
    <property type="entry name" value="NusB_RsmB_TIM44"/>
</dbReference>
<dbReference type="KEGG" id="ise:JBKA6_0379"/>
<proteinExistence type="inferred from homology"/>
<evidence type="ECO:0000256" key="1">
    <source>
        <dbReference type="ARBA" id="ARBA00005952"/>
    </source>
</evidence>
<dbReference type="GO" id="GO:0003723">
    <property type="term" value="F:RNA binding"/>
    <property type="evidence" value="ECO:0007669"/>
    <property type="project" value="UniProtKB-KW"/>
</dbReference>
<evidence type="ECO:0000256" key="3">
    <source>
        <dbReference type="ARBA" id="ARBA00022884"/>
    </source>
</evidence>
<dbReference type="GO" id="GO:0031564">
    <property type="term" value="P:transcription antitermination"/>
    <property type="evidence" value="ECO:0007669"/>
    <property type="project" value="UniProtKB-KW"/>
</dbReference>
<reference evidence="7 8" key="1">
    <citation type="submission" date="2014-03" db="EMBL/GenBank/DDBJ databases">
        <title>complete genome sequence of Flavobacteriaceae bacterium JBKA-6.</title>
        <authorList>
            <person name="Takano T."/>
            <person name="Nakamura Y."/>
            <person name="Takuma S."/>
            <person name="Yasuike M."/>
            <person name="Matsuyama T."/>
            <person name="Sakai T."/>
            <person name="Fujiwara A."/>
            <person name="Kimoto K."/>
            <person name="Fukuda Y."/>
            <person name="Kondo H."/>
            <person name="Hirono I."/>
            <person name="Nakayasu C."/>
        </authorList>
    </citation>
    <scope>NUCLEOTIDE SEQUENCE [LARGE SCALE GENOMIC DNA]</scope>
    <source>
        <strain evidence="7 8">JBKA-6</strain>
    </source>
</reference>
<gene>
    <name evidence="7" type="ORF">JBKA6_0379</name>
</gene>
<dbReference type="GO" id="GO:0005829">
    <property type="term" value="C:cytosol"/>
    <property type="evidence" value="ECO:0007669"/>
    <property type="project" value="TreeGrafter"/>
</dbReference>
<organism evidence="7 8">
    <name type="scientific">Ichthyobacterium seriolicida</name>
    <dbReference type="NCBI Taxonomy" id="242600"/>
    <lineage>
        <taxon>Bacteria</taxon>
        <taxon>Pseudomonadati</taxon>
        <taxon>Bacteroidota</taxon>
        <taxon>Flavobacteriia</taxon>
        <taxon>Flavobacteriales</taxon>
        <taxon>Ichthyobacteriaceae</taxon>
        <taxon>Ichthyobacterium</taxon>
    </lineage>
</organism>
<keyword evidence="2" id="KW-0889">Transcription antitermination</keyword>
<feature type="domain" description="NusB/RsmB/TIM44" evidence="6">
    <location>
        <begin position="181"/>
        <end position="272"/>
    </location>
</feature>
<dbReference type="PANTHER" id="PTHR11078">
    <property type="entry name" value="N UTILIZATION SUBSTANCE PROTEIN B-RELATED"/>
    <property type="match status" value="1"/>
</dbReference>
<dbReference type="Proteomes" id="UP000243197">
    <property type="component" value="Chromosome"/>
</dbReference>
<evidence type="ECO:0000259" key="6">
    <source>
        <dbReference type="Pfam" id="PF01029"/>
    </source>
</evidence>
<evidence type="ECO:0000313" key="8">
    <source>
        <dbReference type="Proteomes" id="UP000243197"/>
    </source>
</evidence>
<evidence type="ECO:0000256" key="2">
    <source>
        <dbReference type="ARBA" id="ARBA00022814"/>
    </source>
</evidence>
<dbReference type="AlphaFoldDB" id="A0A1J1EA46"/>
<dbReference type="InterPro" id="IPR011605">
    <property type="entry name" value="NusB_fam"/>
</dbReference>
<keyword evidence="4" id="KW-0805">Transcription regulation</keyword>
<protein>
    <submittedName>
        <fullName evidence="7">Antitermination factor NusB</fullName>
    </submittedName>
</protein>
<dbReference type="InterPro" id="IPR035926">
    <property type="entry name" value="NusB-like_sf"/>
</dbReference>
<dbReference type="Gene3D" id="1.10.940.10">
    <property type="entry name" value="NusB-like"/>
    <property type="match status" value="1"/>
</dbReference>
<dbReference type="Pfam" id="PF01029">
    <property type="entry name" value="NusB"/>
    <property type="match status" value="1"/>
</dbReference>
<evidence type="ECO:0000256" key="4">
    <source>
        <dbReference type="ARBA" id="ARBA00023015"/>
    </source>
</evidence>
<dbReference type="SUPFAM" id="SSF48013">
    <property type="entry name" value="NusB-like"/>
    <property type="match status" value="1"/>
</dbReference>
<dbReference type="PANTHER" id="PTHR11078:SF3">
    <property type="entry name" value="ANTITERMINATION NUSB DOMAIN-CONTAINING PROTEIN"/>
    <property type="match status" value="1"/>
</dbReference>
<keyword evidence="3" id="KW-0694">RNA-binding</keyword>
<keyword evidence="5" id="KW-0804">Transcription</keyword>
<evidence type="ECO:0000313" key="7">
    <source>
        <dbReference type="EMBL" id="BAV94392.1"/>
    </source>
</evidence>
<keyword evidence="8" id="KW-1185">Reference proteome</keyword>
<accession>A0A1J1EA46</accession>
<sequence length="280" mass="32715">MNIDHKHKALNELIKSIDGIIDLHIILLDFVLTLKKKALSQLEVHKNRNFPLKEEIDRLEIFVKNPLFNLIEIQIDTEQLSNLESVCWQDNDQFVKKVFNNIKESQLYRDYTSNSLLDFDSHKAFIVDLFVNYIAPEESIHDFLEDVNKHWASDVCMANTLILNAFKGIKNDSKKLPSVYISSSDRDFGEALFFTTLDNYHKNIDRIKPFLKNWDIDRLSSLDLIIIQMSLCEFSHFSDIPISVTINEYIEISKEYSYDKSRVFINGILFELQKGIVKDS</sequence>